<dbReference type="EMBL" id="LC625835">
    <property type="protein sequence ID" value="BCU03061.1"/>
    <property type="molecule type" value="Genomic_DNA"/>
</dbReference>
<dbReference type="Proteomes" id="UP001253637">
    <property type="component" value="Segment"/>
</dbReference>
<name>A0A811BRU6_9VIRU</name>
<protein>
    <submittedName>
        <fullName evidence="1">Uncharacterized protein</fullName>
    </submittedName>
</protein>
<reference evidence="1" key="1">
    <citation type="submission" date="2021-04" db="EMBL/GenBank/DDBJ databases">
        <title>Draft Genome Sequence of Pandoravirus japonicus, Isolated from the Sabaishi River of Niigata, Japan.</title>
        <authorList>
            <person name="Hosokawa N."/>
            <person name="Takahashi H."/>
            <person name="Aoki K."/>
            <person name="Takemura M."/>
        </authorList>
    </citation>
    <scope>NUCLEOTIDE SEQUENCE</scope>
</reference>
<evidence type="ECO:0000313" key="2">
    <source>
        <dbReference type="Proteomes" id="UP001253637"/>
    </source>
</evidence>
<accession>A0A811BRU6</accession>
<organism evidence="1 2">
    <name type="scientific">Pandoravirus japonicus</name>
    <dbReference type="NCBI Taxonomy" id="2823154"/>
    <lineage>
        <taxon>Viruses</taxon>
        <taxon>Pandoravirus</taxon>
    </lineage>
</organism>
<dbReference type="Pfam" id="PF19083">
    <property type="entry name" value="DUF5774"/>
    <property type="match status" value="1"/>
</dbReference>
<evidence type="ECO:0000313" key="1">
    <source>
        <dbReference type="EMBL" id="BCU03061.1"/>
    </source>
</evidence>
<dbReference type="InterPro" id="IPR043923">
    <property type="entry name" value="DUF5774"/>
</dbReference>
<proteinExistence type="predicted"/>
<sequence length="155" mass="17117">MGSGQAKASFDVRSNMRIYHEHARGKTAAQEARKKNVRRLKEDLYRSQFGGDIPADADCKLVWFAVTSGRVPIVVTPTAPTLREIERKIIPNACNWTDDGGGEFPLTRVEVLVRAGRSPLEERMSDADFYESIADGGTLAWRSAGMGCCYCRCTG</sequence>